<name>A0A194AKT1_9BACT</name>
<dbReference type="Gene3D" id="3.40.50.720">
    <property type="entry name" value="NAD(P)-binding Rossmann-like Domain"/>
    <property type="match status" value="1"/>
</dbReference>
<dbReference type="PANTHER" id="PTHR48079:SF6">
    <property type="entry name" value="NAD(P)-BINDING DOMAIN-CONTAINING PROTEIN-RELATED"/>
    <property type="match status" value="1"/>
</dbReference>
<dbReference type="GO" id="GO:0004029">
    <property type="term" value="F:aldehyde dehydrogenase (NAD+) activity"/>
    <property type="evidence" value="ECO:0007669"/>
    <property type="project" value="TreeGrafter"/>
</dbReference>
<protein>
    <submittedName>
        <fullName evidence="2">NAD-dependent dehydratase</fullName>
    </submittedName>
</protein>
<dbReference type="OrthoDB" id="9804595at2"/>
<evidence type="ECO:0000313" key="2">
    <source>
        <dbReference type="EMBL" id="GAU09923.1"/>
    </source>
</evidence>
<sequence length="319" mass="35105">MKQVLLTGANGFIGQVLVRMLKDKGCRVTALLRKEYKGAWDDALYGDIRTPLSFPELPSCDTVFHLAGKAHALSEHAGEEDEYHTVNTQGTRHVLELAKKMGATRFIYFSSIKAMGEIGHNDNETSPCNPKTPYGISKYEAEQLVLFAGYVSHPVVIRPTMVYGPGAKGYLPQLIRFIQKGIFPPLSPSLTNKRSMVHVNDLVQAAILAAEDQAASGQVFIVSDGKQYSTYDIYAAINQALGKKLPGWSLPQSVLCVAARIGDGIGRLRGRRFLFDSDVLHKMTGSAWYDTSKSMKELGFTPQWDLPSALPEILEGMKP</sequence>
<dbReference type="Pfam" id="PF01370">
    <property type="entry name" value="Epimerase"/>
    <property type="match status" value="1"/>
</dbReference>
<reference evidence="3" key="1">
    <citation type="submission" date="2016-06" db="EMBL/GenBank/DDBJ databases">
        <title>Draft genome sequence of Desulfoplanes formicivorans strain Pf12B.</title>
        <authorList>
            <person name="Watanabe M."/>
            <person name="Kojima H."/>
            <person name="Fukui M."/>
        </authorList>
    </citation>
    <scope>NUCLEOTIDE SEQUENCE [LARGE SCALE GENOMIC DNA]</scope>
    <source>
        <strain evidence="3">Pf12B</strain>
    </source>
</reference>
<proteinExistence type="predicted"/>
<dbReference type="EMBL" id="BDFE01000022">
    <property type="protein sequence ID" value="GAU09923.1"/>
    <property type="molecule type" value="Genomic_DNA"/>
</dbReference>
<dbReference type="InterPro" id="IPR036291">
    <property type="entry name" value="NAD(P)-bd_dom_sf"/>
</dbReference>
<dbReference type="InterPro" id="IPR001509">
    <property type="entry name" value="Epimerase_deHydtase"/>
</dbReference>
<keyword evidence="3" id="KW-1185">Reference proteome</keyword>
<accession>A0A194AKT1</accession>
<dbReference type="STRING" id="1592317.DPF_2659"/>
<evidence type="ECO:0000259" key="1">
    <source>
        <dbReference type="Pfam" id="PF01370"/>
    </source>
</evidence>
<dbReference type="AlphaFoldDB" id="A0A194AKT1"/>
<feature type="domain" description="NAD-dependent epimerase/dehydratase" evidence="1">
    <location>
        <begin position="4"/>
        <end position="220"/>
    </location>
</feature>
<evidence type="ECO:0000313" key="3">
    <source>
        <dbReference type="Proteomes" id="UP000095200"/>
    </source>
</evidence>
<organism evidence="2 3">
    <name type="scientific">Desulfoplanes formicivorans</name>
    <dbReference type="NCBI Taxonomy" id="1592317"/>
    <lineage>
        <taxon>Bacteria</taxon>
        <taxon>Pseudomonadati</taxon>
        <taxon>Thermodesulfobacteriota</taxon>
        <taxon>Desulfovibrionia</taxon>
        <taxon>Desulfovibrionales</taxon>
        <taxon>Desulfoplanaceae</taxon>
        <taxon>Desulfoplanes</taxon>
    </lineage>
</organism>
<dbReference type="GO" id="GO:0005737">
    <property type="term" value="C:cytoplasm"/>
    <property type="evidence" value="ECO:0007669"/>
    <property type="project" value="TreeGrafter"/>
</dbReference>
<dbReference type="Proteomes" id="UP000095200">
    <property type="component" value="Unassembled WGS sequence"/>
</dbReference>
<dbReference type="SUPFAM" id="SSF51735">
    <property type="entry name" value="NAD(P)-binding Rossmann-fold domains"/>
    <property type="match status" value="1"/>
</dbReference>
<dbReference type="PANTHER" id="PTHR48079">
    <property type="entry name" value="PROTEIN YEEZ"/>
    <property type="match status" value="1"/>
</dbReference>
<dbReference type="RefSeq" id="WP_069860186.1">
    <property type="nucleotide sequence ID" value="NZ_BDFE01000022.1"/>
</dbReference>
<dbReference type="InterPro" id="IPR051783">
    <property type="entry name" value="NAD(P)-dependent_oxidoreduct"/>
</dbReference>
<comment type="caution">
    <text evidence="2">The sequence shown here is derived from an EMBL/GenBank/DDBJ whole genome shotgun (WGS) entry which is preliminary data.</text>
</comment>
<gene>
    <name evidence="2" type="ORF">DPF_2659</name>
</gene>